<sequence>MSKKVTTGFFEVIAGHKRLCVLSHVESVSSVEGSRTRRRRRRRRTRPRSQTPSGEHVDCRPSDHLQGNSGDMQGGGAAPGPSDQSAFTSKEGTPAAEGPPKSQREPKSRSQRPPTSNKRSEGKAKETMVNGTSA</sequence>
<gene>
    <name evidence="2" type="ORF">ANN_13953</name>
</gene>
<evidence type="ECO:0000313" key="2">
    <source>
        <dbReference type="EMBL" id="KAJ4438014.1"/>
    </source>
</evidence>
<proteinExistence type="predicted"/>
<evidence type="ECO:0000313" key="3">
    <source>
        <dbReference type="Proteomes" id="UP001148838"/>
    </source>
</evidence>
<keyword evidence="3" id="KW-1185">Reference proteome</keyword>
<comment type="caution">
    <text evidence="2">The sequence shown here is derived from an EMBL/GenBank/DDBJ whole genome shotgun (WGS) entry which is preliminary data.</text>
</comment>
<accession>A0ABQ8SUZ0</accession>
<feature type="compositionally biased region" description="Polar residues" evidence="1">
    <location>
        <begin position="82"/>
        <end position="91"/>
    </location>
</feature>
<evidence type="ECO:0000256" key="1">
    <source>
        <dbReference type="SAM" id="MobiDB-lite"/>
    </source>
</evidence>
<dbReference type="EMBL" id="JAJSOF020000019">
    <property type="protein sequence ID" value="KAJ4438014.1"/>
    <property type="molecule type" value="Genomic_DNA"/>
</dbReference>
<reference evidence="2 3" key="1">
    <citation type="journal article" date="2022" name="Allergy">
        <title>Genome assembly and annotation of Periplaneta americana reveal a comprehensive cockroach allergen profile.</title>
        <authorList>
            <person name="Wang L."/>
            <person name="Xiong Q."/>
            <person name="Saelim N."/>
            <person name="Wang L."/>
            <person name="Nong W."/>
            <person name="Wan A.T."/>
            <person name="Shi M."/>
            <person name="Liu X."/>
            <person name="Cao Q."/>
            <person name="Hui J.H.L."/>
            <person name="Sookrung N."/>
            <person name="Leung T.F."/>
            <person name="Tungtrongchitr A."/>
            <person name="Tsui S.K.W."/>
        </authorList>
    </citation>
    <scope>NUCLEOTIDE SEQUENCE [LARGE SCALE GENOMIC DNA]</scope>
    <source>
        <strain evidence="2">PWHHKU_190912</strain>
    </source>
</reference>
<feature type="compositionally biased region" description="Basic residues" evidence="1">
    <location>
        <begin position="36"/>
        <end position="47"/>
    </location>
</feature>
<organism evidence="2 3">
    <name type="scientific">Periplaneta americana</name>
    <name type="common">American cockroach</name>
    <name type="synonym">Blatta americana</name>
    <dbReference type="NCBI Taxonomy" id="6978"/>
    <lineage>
        <taxon>Eukaryota</taxon>
        <taxon>Metazoa</taxon>
        <taxon>Ecdysozoa</taxon>
        <taxon>Arthropoda</taxon>
        <taxon>Hexapoda</taxon>
        <taxon>Insecta</taxon>
        <taxon>Pterygota</taxon>
        <taxon>Neoptera</taxon>
        <taxon>Polyneoptera</taxon>
        <taxon>Dictyoptera</taxon>
        <taxon>Blattodea</taxon>
        <taxon>Blattoidea</taxon>
        <taxon>Blattidae</taxon>
        <taxon>Blattinae</taxon>
        <taxon>Periplaneta</taxon>
    </lineage>
</organism>
<feature type="region of interest" description="Disordered" evidence="1">
    <location>
        <begin position="26"/>
        <end position="134"/>
    </location>
</feature>
<dbReference type="Proteomes" id="UP001148838">
    <property type="component" value="Unassembled WGS sequence"/>
</dbReference>
<name>A0ABQ8SUZ0_PERAM</name>
<protein>
    <submittedName>
        <fullName evidence="2">Uncharacterized protein</fullName>
    </submittedName>
</protein>